<evidence type="ECO:0000313" key="3">
    <source>
        <dbReference type="EMBL" id="CAB3731762.1"/>
    </source>
</evidence>
<proteinExistence type="predicted"/>
<sequence>MNTRNLVMPPGAFRLALACTVFVSHVLPLALGAAAVYLFFALSGYWIYQMWHSEYASLDRPYTTFLVSRVWRLFPAFYATLAVLALCVHPLGWLAFQLPSDWSPASLNFYVSHLVLLGYAQLSAPANVVPTVWSLDIELQFYLFAPLAIWLLDRTTHRSTGRLALYGFAAAGLAVLFTIYGLRPTTGTLPLYLGFFLCGLLAARHGWRPARGQAQASLLGAALLLVGCIALPHARELFLWGSFSGPLSQYNAQANGLLALLLVPYAMATVRRAGTRSDRMLGNLSYEVYLVHGAALPIFLQHCLHLSRAARMPWIVLMIVAVAAVSWLIYRYVDEPSERLRRAFVKAQPRQATSTPSAPSAASTTA</sequence>
<feature type="transmembrane region" description="Helical" evidence="1">
    <location>
        <begin position="189"/>
        <end position="207"/>
    </location>
</feature>
<dbReference type="PANTHER" id="PTHR23028:SF53">
    <property type="entry name" value="ACYL_TRANSF_3 DOMAIN-CONTAINING PROTEIN"/>
    <property type="match status" value="1"/>
</dbReference>
<feature type="domain" description="Acyltransferase 3" evidence="2">
    <location>
        <begin position="19"/>
        <end position="331"/>
    </location>
</feature>
<feature type="transmembrane region" description="Helical" evidence="1">
    <location>
        <begin position="280"/>
        <end position="300"/>
    </location>
</feature>
<keyword evidence="1" id="KW-0812">Transmembrane</keyword>
<evidence type="ECO:0000256" key="1">
    <source>
        <dbReference type="SAM" id="Phobius"/>
    </source>
</evidence>
<dbReference type="AlphaFoldDB" id="A0A6J5CCJ4"/>
<feature type="transmembrane region" description="Helical" evidence="1">
    <location>
        <begin position="163"/>
        <end position="183"/>
    </location>
</feature>
<dbReference type="Proteomes" id="UP000494255">
    <property type="component" value="Unassembled WGS sequence"/>
</dbReference>
<reference evidence="3 4" key="1">
    <citation type="submission" date="2020-04" db="EMBL/GenBank/DDBJ databases">
        <authorList>
            <person name="De Canck E."/>
        </authorList>
    </citation>
    <scope>NUCLEOTIDE SEQUENCE [LARGE SCALE GENOMIC DNA]</scope>
    <source>
        <strain evidence="3 4">LMG 24238</strain>
    </source>
</reference>
<keyword evidence="1" id="KW-1133">Transmembrane helix</keyword>
<feature type="transmembrane region" description="Helical" evidence="1">
    <location>
        <begin position="312"/>
        <end position="333"/>
    </location>
</feature>
<organism evidence="3 4">
    <name type="scientific">Paraburkholderia sediminicola</name>
    <dbReference type="NCBI Taxonomy" id="458836"/>
    <lineage>
        <taxon>Bacteria</taxon>
        <taxon>Pseudomonadati</taxon>
        <taxon>Pseudomonadota</taxon>
        <taxon>Betaproteobacteria</taxon>
        <taxon>Burkholderiales</taxon>
        <taxon>Burkholderiaceae</taxon>
        <taxon>Paraburkholderia</taxon>
    </lineage>
</organism>
<accession>A0A6J5CCJ4</accession>
<protein>
    <recommendedName>
        <fullName evidence="2">Acyltransferase 3 domain-containing protein</fullName>
    </recommendedName>
</protein>
<dbReference type="PANTHER" id="PTHR23028">
    <property type="entry name" value="ACETYLTRANSFERASE"/>
    <property type="match status" value="1"/>
</dbReference>
<feature type="transmembrane region" description="Helical" evidence="1">
    <location>
        <begin position="107"/>
        <end position="126"/>
    </location>
</feature>
<gene>
    <name evidence="3" type="ORF">LMG24238_05810</name>
</gene>
<dbReference type="GO" id="GO:0009103">
    <property type="term" value="P:lipopolysaccharide biosynthetic process"/>
    <property type="evidence" value="ECO:0007669"/>
    <property type="project" value="TreeGrafter"/>
</dbReference>
<dbReference type="InterPro" id="IPR002656">
    <property type="entry name" value="Acyl_transf_3_dom"/>
</dbReference>
<feature type="transmembrane region" description="Helical" evidence="1">
    <location>
        <begin position="132"/>
        <end position="151"/>
    </location>
</feature>
<dbReference type="GO" id="GO:0016747">
    <property type="term" value="F:acyltransferase activity, transferring groups other than amino-acyl groups"/>
    <property type="evidence" value="ECO:0007669"/>
    <property type="project" value="InterPro"/>
</dbReference>
<keyword evidence="4" id="KW-1185">Reference proteome</keyword>
<feature type="transmembrane region" description="Helical" evidence="1">
    <location>
        <begin position="76"/>
        <end position="95"/>
    </location>
</feature>
<evidence type="ECO:0000313" key="4">
    <source>
        <dbReference type="Proteomes" id="UP000494255"/>
    </source>
</evidence>
<dbReference type="InterPro" id="IPR050879">
    <property type="entry name" value="Acyltransferase_3"/>
</dbReference>
<dbReference type="Pfam" id="PF01757">
    <property type="entry name" value="Acyl_transf_3"/>
    <property type="match status" value="1"/>
</dbReference>
<keyword evidence="1" id="KW-0472">Membrane</keyword>
<feature type="transmembrane region" description="Helical" evidence="1">
    <location>
        <begin position="214"/>
        <end position="232"/>
    </location>
</feature>
<dbReference type="EMBL" id="CADIKC010000009">
    <property type="protein sequence ID" value="CAB3731762.1"/>
    <property type="molecule type" value="Genomic_DNA"/>
</dbReference>
<feature type="transmembrane region" description="Helical" evidence="1">
    <location>
        <begin position="252"/>
        <end position="268"/>
    </location>
</feature>
<dbReference type="RefSeq" id="WP_175053508.1">
    <property type="nucleotide sequence ID" value="NZ_CADIKC010000009.1"/>
</dbReference>
<dbReference type="GO" id="GO:0016020">
    <property type="term" value="C:membrane"/>
    <property type="evidence" value="ECO:0007669"/>
    <property type="project" value="TreeGrafter"/>
</dbReference>
<feature type="transmembrane region" description="Helical" evidence="1">
    <location>
        <begin position="12"/>
        <end position="40"/>
    </location>
</feature>
<name>A0A6J5CCJ4_9BURK</name>
<evidence type="ECO:0000259" key="2">
    <source>
        <dbReference type="Pfam" id="PF01757"/>
    </source>
</evidence>
<dbReference type="GeneID" id="97044393"/>